<dbReference type="InterPro" id="IPR001932">
    <property type="entry name" value="PPM-type_phosphatase-like_dom"/>
</dbReference>
<dbReference type="GO" id="GO:0004722">
    <property type="term" value="F:protein serine/threonine phosphatase activity"/>
    <property type="evidence" value="ECO:0007669"/>
    <property type="project" value="InterPro"/>
</dbReference>
<reference evidence="4 5" key="1">
    <citation type="submission" date="2007-03" db="EMBL/GenBank/DDBJ databases">
        <authorList>
            <person name="Stal L."/>
            <person name="Ferriera S."/>
            <person name="Johnson J."/>
            <person name="Kravitz S."/>
            <person name="Beeson K."/>
            <person name="Sutton G."/>
            <person name="Rogers Y.-H."/>
            <person name="Friedman R."/>
            <person name="Frazier M."/>
            <person name="Venter J.C."/>
        </authorList>
    </citation>
    <scope>NUCLEOTIDE SEQUENCE [LARGE SCALE GENOMIC DNA]</scope>
    <source>
        <strain evidence="4 5">CCY0110</strain>
    </source>
</reference>
<dbReference type="Pfam" id="PF00481">
    <property type="entry name" value="PP2C"/>
    <property type="match status" value="1"/>
</dbReference>
<dbReference type="PANTHER" id="PTHR13832">
    <property type="entry name" value="PROTEIN PHOSPHATASE 2C"/>
    <property type="match status" value="1"/>
</dbReference>
<dbReference type="SMART" id="SM00332">
    <property type="entry name" value="PP2Cc"/>
    <property type="match status" value="1"/>
</dbReference>
<evidence type="ECO:0000313" key="5">
    <source>
        <dbReference type="Proteomes" id="UP000003781"/>
    </source>
</evidence>
<keyword evidence="2" id="KW-0812">Transmembrane</keyword>
<evidence type="ECO:0000256" key="2">
    <source>
        <dbReference type="SAM" id="Phobius"/>
    </source>
</evidence>
<feature type="domain" description="PPM-type phosphatase" evidence="3">
    <location>
        <begin position="264"/>
        <end position="524"/>
    </location>
</feature>
<evidence type="ECO:0000259" key="3">
    <source>
        <dbReference type="PROSITE" id="PS51746"/>
    </source>
</evidence>
<dbReference type="eggNOG" id="COG0631">
    <property type="taxonomic scope" value="Bacteria"/>
</dbReference>
<keyword evidence="2" id="KW-1133">Transmembrane helix</keyword>
<evidence type="ECO:0000313" key="4">
    <source>
        <dbReference type="EMBL" id="EAZ92977.1"/>
    </source>
</evidence>
<keyword evidence="5" id="KW-1185">Reference proteome</keyword>
<dbReference type="InterPro" id="IPR015655">
    <property type="entry name" value="PP2C"/>
</dbReference>
<dbReference type="AlphaFoldDB" id="A3IJY8"/>
<feature type="region of interest" description="Disordered" evidence="1">
    <location>
        <begin position="621"/>
        <end position="640"/>
    </location>
</feature>
<dbReference type="CDD" id="cd00143">
    <property type="entry name" value="PP2Cc"/>
    <property type="match status" value="1"/>
</dbReference>
<sequence>MTEPMATIQCSNPECKTINSLQNLVCEKCETPLLKRYLRPLGDWVKSLEVGQLIDERYLLINHQVILDAKPGIPPEFSEDIPEKIRKYLRLFPYRLHLPQIYTYYSPSTEDHGSEIALLEYGTIPLQESGEPCHPELLPPLTQIWTQTQDNPLRQLNWLWQITKLWQPLEGQQMVSSLLDTSLIRVNAGMVQLLDFRQDEHNFHNVKELGKLWLSLIEGSSPLIVDYLQSLCDYLQRGKIPHPDYLLTYFDSALTYCGQWYNKKYQIFTLTDSGPTRNHNEDACYPEAGELKELSPEEPNFTIVCDGVGGQDAGEVASQLAIDTLVEQIPQLPAFSQTRNSQQGLQDLAEAINFTNDRISERNDAENRHDRQRMGTTLVLSLVHDHEVYLANVGDSRIYLITPQSCHQVTTDDDLASREVRLGYLFYRDAIKYPNAGALVQALGMSNANSLHPNITRLITDDDCIFLLCSDGLSDYDRVDQYWPLEIAPILSHEKDLPTAGKELINVANDKNGHDNVTISLLYCQIELASVKQTPLLMGDVEAVLESVKEETQPITEPSDDLPSDLQPTEPFPYKEEITDGNKTNFLLIFSILGILVLILGLGIYGILKLLLPPSPPISLPSPSPSLTPRPSAESSSPQPGEFIQLTQVLSLSQTAQGTEPYLDLPVDTVLQILPSEDPEKAIKVKICQIASESSSEISSTKELEGKEVWMITPNSSSSTYQTYKGEVSGGCVKLAP</sequence>
<dbReference type="PANTHER" id="PTHR13832:SF827">
    <property type="entry name" value="PROTEIN PHOSPHATASE 1L"/>
    <property type="match status" value="1"/>
</dbReference>
<name>A3IJY8_9CHRO</name>
<dbReference type="InterPro" id="IPR036457">
    <property type="entry name" value="PPM-type-like_dom_sf"/>
</dbReference>
<dbReference type="OrthoDB" id="495860at2"/>
<gene>
    <name evidence="4" type="ORF">CY0110_02874</name>
</gene>
<comment type="caution">
    <text evidence="4">The sequence shown here is derived from an EMBL/GenBank/DDBJ whole genome shotgun (WGS) entry which is preliminary data.</text>
</comment>
<dbReference type="SMART" id="SM00331">
    <property type="entry name" value="PP2C_SIG"/>
    <property type="match status" value="1"/>
</dbReference>
<evidence type="ECO:0000256" key="1">
    <source>
        <dbReference type="SAM" id="MobiDB-lite"/>
    </source>
</evidence>
<dbReference type="EMBL" id="AAXW01000003">
    <property type="protein sequence ID" value="EAZ92977.1"/>
    <property type="molecule type" value="Genomic_DNA"/>
</dbReference>
<dbReference type="Proteomes" id="UP000003781">
    <property type="component" value="Unassembled WGS sequence"/>
</dbReference>
<dbReference type="PROSITE" id="PS51746">
    <property type="entry name" value="PPM_2"/>
    <property type="match status" value="1"/>
</dbReference>
<keyword evidence="2" id="KW-0472">Membrane</keyword>
<protein>
    <recommendedName>
        <fullName evidence="3">PPM-type phosphatase domain-containing protein</fullName>
    </recommendedName>
</protein>
<feature type="transmembrane region" description="Helical" evidence="2">
    <location>
        <begin position="586"/>
        <end position="608"/>
    </location>
</feature>
<organism evidence="4 5">
    <name type="scientific">Crocosphaera chwakensis CCY0110</name>
    <dbReference type="NCBI Taxonomy" id="391612"/>
    <lineage>
        <taxon>Bacteria</taxon>
        <taxon>Bacillati</taxon>
        <taxon>Cyanobacteriota</taxon>
        <taxon>Cyanophyceae</taxon>
        <taxon>Oscillatoriophycideae</taxon>
        <taxon>Chroococcales</taxon>
        <taxon>Aphanothecaceae</taxon>
        <taxon>Crocosphaera</taxon>
        <taxon>Crocosphaera chwakensis</taxon>
    </lineage>
</organism>
<accession>A3IJY8</accession>
<proteinExistence type="predicted"/>
<dbReference type="Gene3D" id="3.60.40.10">
    <property type="entry name" value="PPM-type phosphatase domain"/>
    <property type="match status" value="1"/>
</dbReference>
<dbReference type="SUPFAM" id="SSF81606">
    <property type="entry name" value="PP2C-like"/>
    <property type="match status" value="1"/>
</dbReference>